<organism evidence="2 3">
    <name type="scientific">Pararhodospirillum oryzae</name>
    <dbReference type="NCBI Taxonomy" id="478448"/>
    <lineage>
        <taxon>Bacteria</taxon>
        <taxon>Pseudomonadati</taxon>
        <taxon>Pseudomonadota</taxon>
        <taxon>Alphaproteobacteria</taxon>
        <taxon>Rhodospirillales</taxon>
        <taxon>Rhodospirillaceae</taxon>
        <taxon>Pararhodospirillum</taxon>
    </lineage>
</organism>
<dbReference type="EMBL" id="BJZO01000003">
    <property type="protein sequence ID" value="GEO80035.1"/>
    <property type="molecule type" value="Genomic_DNA"/>
</dbReference>
<evidence type="ECO:0000256" key="1">
    <source>
        <dbReference type="SAM" id="Phobius"/>
    </source>
</evidence>
<comment type="caution">
    <text evidence="2">The sequence shown here is derived from an EMBL/GenBank/DDBJ whole genome shotgun (WGS) entry which is preliminary data.</text>
</comment>
<keyword evidence="1" id="KW-1133">Transmembrane helix</keyword>
<evidence type="ECO:0000313" key="3">
    <source>
        <dbReference type="Proteomes" id="UP000321567"/>
    </source>
</evidence>
<keyword evidence="1" id="KW-0472">Membrane</keyword>
<proteinExistence type="predicted"/>
<reference evidence="2 3" key="1">
    <citation type="submission" date="2019-07" db="EMBL/GenBank/DDBJ databases">
        <title>Whole genome shotgun sequence of Rhodospirillum oryzae NBRC 107573.</title>
        <authorList>
            <person name="Hosoyama A."/>
            <person name="Uohara A."/>
            <person name="Ohji S."/>
            <person name="Ichikawa N."/>
        </authorList>
    </citation>
    <scope>NUCLEOTIDE SEQUENCE [LARGE SCALE GENOMIC DNA]</scope>
    <source>
        <strain evidence="2 3">NBRC 107573</strain>
    </source>
</reference>
<dbReference type="RefSeq" id="WP_147162109.1">
    <property type="nucleotide sequence ID" value="NZ_BJZO01000003.1"/>
</dbReference>
<dbReference type="Proteomes" id="UP000321567">
    <property type="component" value="Unassembled WGS sequence"/>
</dbReference>
<feature type="transmembrane region" description="Helical" evidence="1">
    <location>
        <begin position="33"/>
        <end position="56"/>
    </location>
</feature>
<dbReference type="AlphaFoldDB" id="A0A512H3J8"/>
<name>A0A512H3J8_9PROT</name>
<protein>
    <submittedName>
        <fullName evidence="2">Uncharacterized protein</fullName>
    </submittedName>
</protein>
<keyword evidence="3" id="KW-1185">Reference proteome</keyword>
<evidence type="ECO:0000313" key="2">
    <source>
        <dbReference type="EMBL" id="GEO80035.1"/>
    </source>
</evidence>
<feature type="transmembrane region" description="Helical" evidence="1">
    <location>
        <begin position="7"/>
        <end position="27"/>
    </location>
</feature>
<keyword evidence="1" id="KW-0812">Transmembrane</keyword>
<accession>A0A512H3J8</accession>
<gene>
    <name evidence="2" type="ORF">ROR02_01660</name>
</gene>
<sequence length="63" mass="6566">MVNKKVAGVMAVAILGLLLYVGIYVGGVTLSTGIMTVALFLGLGLTLTLFVLIILITRGKTED</sequence>